<name>A0ABT4BUV3_9FIRM</name>
<dbReference type="PANTHER" id="PTHR39452:SF1">
    <property type="entry name" value="CHEY-P PHOSPHATASE CHEX"/>
    <property type="match status" value="1"/>
</dbReference>
<evidence type="ECO:0000256" key="1">
    <source>
        <dbReference type="ARBA" id="ARBA00022500"/>
    </source>
</evidence>
<gene>
    <name evidence="3" type="ORF">OUY18_10375</name>
</gene>
<dbReference type="InterPro" id="IPR028051">
    <property type="entry name" value="CheX-like_dom"/>
</dbReference>
<accession>A0ABT4BUV3</accession>
<organism evidence="3 4">
    <name type="scientific">Caproiciproducens galactitolivorans</name>
    <dbReference type="NCBI Taxonomy" id="642589"/>
    <lineage>
        <taxon>Bacteria</taxon>
        <taxon>Bacillati</taxon>
        <taxon>Bacillota</taxon>
        <taxon>Clostridia</taxon>
        <taxon>Eubacteriales</taxon>
        <taxon>Acutalibacteraceae</taxon>
        <taxon>Caproiciproducens</taxon>
    </lineage>
</organism>
<dbReference type="RefSeq" id="WP_268058714.1">
    <property type="nucleotide sequence ID" value="NZ_JAPOHA010000010.1"/>
</dbReference>
<proteinExistence type="predicted"/>
<protein>
    <submittedName>
        <fullName evidence="3">Chemotaxis protein CheX</fullName>
    </submittedName>
</protein>
<keyword evidence="1" id="KW-0145">Chemotaxis</keyword>
<sequence length="153" mass="16548">MSNKYEEAFSNTFLNIMPQFGIEDIALESQTECGSKINAPGVVCIVGVTGELHGNVIFAMTEACAKRIASAMMGGMPIEAFDEMAQSAVSELGNMLAAGACTYLEVMGIKADISTPTLMHGDFAVQASFEQVTCLQMRISDTFFYIYVSLERN</sequence>
<keyword evidence="4" id="KW-1185">Reference proteome</keyword>
<evidence type="ECO:0000313" key="3">
    <source>
        <dbReference type="EMBL" id="MCY1714659.1"/>
    </source>
</evidence>
<dbReference type="InterPro" id="IPR028976">
    <property type="entry name" value="CheC-like_sf"/>
</dbReference>
<dbReference type="Pfam" id="PF13690">
    <property type="entry name" value="CheX"/>
    <property type="match status" value="1"/>
</dbReference>
<dbReference type="CDD" id="cd17906">
    <property type="entry name" value="CheX"/>
    <property type="match status" value="1"/>
</dbReference>
<evidence type="ECO:0000313" key="4">
    <source>
        <dbReference type="Proteomes" id="UP001082703"/>
    </source>
</evidence>
<dbReference type="InterPro" id="IPR038756">
    <property type="entry name" value="CheX-like"/>
</dbReference>
<dbReference type="PANTHER" id="PTHR39452">
    <property type="entry name" value="CHEY-P PHOSPHATASE CHEX"/>
    <property type="match status" value="1"/>
</dbReference>
<dbReference type="Proteomes" id="UP001082703">
    <property type="component" value="Unassembled WGS sequence"/>
</dbReference>
<reference evidence="3 4" key="1">
    <citation type="submission" date="2022-11" db="EMBL/GenBank/DDBJ databases">
        <authorList>
            <person name="Caiyu Z."/>
        </authorList>
    </citation>
    <scope>NUCLEOTIDE SEQUENCE [LARGE SCALE GENOMIC DNA]</scope>
    <source>
        <strain evidence="3 4">YR-4</strain>
    </source>
</reference>
<dbReference type="SUPFAM" id="SSF103039">
    <property type="entry name" value="CheC-like"/>
    <property type="match status" value="1"/>
</dbReference>
<dbReference type="EMBL" id="JAPOHA010000010">
    <property type="protein sequence ID" value="MCY1714659.1"/>
    <property type="molecule type" value="Genomic_DNA"/>
</dbReference>
<evidence type="ECO:0000259" key="2">
    <source>
        <dbReference type="Pfam" id="PF13690"/>
    </source>
</evidence>
<feature type="domain" description="Chemotaxis phosphatase CheX-like" evidence="2">
    <location>
        <begin position="42"/>
        <end position="122"/>
    </location>
</feature>
<dbReference type="Gene3D" id="3.40.1550.10">
    <property type="entry name" value="CheC-like"/>
    <property type="match status" value="1"/>
</dbReference>
<comment type="caution">
    <text evidence="3">The sequence shown here is derived from an EMBL/GenBank/DDBJ whole genome shotgun (WGS) entry which is preliminary data.</text>
</comment>